<keyword evidence="1" id="KW-1133">Transmembrane helix</keyword>
<organism evidence="2 3">
    <name type="scientific">Candidatus Promineifilum breve</name>
    <dbReference type="NCBI Taxonomy" id="1806508"/>
    <lineage>
        <taxon>Bacteria</taxon>
        <taxon>Bacillati</taxon>
        <taxon>Chloroflexota</taxon>
        <taxon>Ardenticatenia</taxon>
        <taxon>Candidatus Promineifilales</taxon>
        <taxon>Candidatus Promineifilaceae</taxon>
        <taxon>Candidatus Promineifilum</taxon>
    </lineage>
</organism>
<feature type="transmembrane region" description="Helical" evidence="1">
    <location>
        <begin position="131"/>
        <end position="147"/>
    </location>
</feature>
<evidence type="ECO:0008006" key="4">
    <source>
        <dbReference type="Google" id="ProtNLM"/>
    </source>
</evidence>
<dbReference type="KEGG" id="pbf:CFX0092_A1574"/>
<dbReference type="Pfam" id="PF09858">
    <property type="entry name" value="DUF2085"/>
    <property type="match status" value="1"/>
</dbReference>
<dbReference type="Proteomes" id="UP000215027">
    <property type="component" value="Chromosome I"/>
</dbReference>
<reference evidence="2" key="1">
    <citation type="submission" date="2016-01" db="EMBL/GenBank/DDBJ databases">
        <authorList>
            <person name="Mcilroy J.S."/>
            <person name="Karst M S."/>
            <person name="Albertsen M."/>
        </authorList>
    </citation>
    <scope>NUCLEOTIDE SEQUENCE</scope>
    <source>
        <strain evidence="2">Cfx-K</strain>
    </source>
</reference>
<feature type="transmembrane region" description="Helical" evidence="1">
    <location>
        <begin position="14"/>
        <end position="36"/>
    </location>
</feature>
<name>A0A160T1S2_9CHLR</name>
<feature type="transmembrane region" description="Helical" evidence="1">
    <location>
        <begin position="159"/>
        <end position="182"/>
    </location>
</feature>
<dbReference type="OrthoDB" id="152099at2"/>
<dbReference type="EMBL" id="LN890655">
    <property type="protein sequence ID" value="CUS03452.2"/>
    <property type="molecule type" value="Genomic_DNA"/>
</dbReference>
<accession>A0A160T1S2</accession>
<proteinExistence type="predicted"/>
<keyword evidence="1" id="KW-0812">Transmembrane</keyword>
<evidence type="ECO:0000313" key="3">
    <source>
        <dbReference type="Proteomes" id="UP000215027"/>
    </source>
</evidence>
<evidence type="ECO:0000313" key="2">
    <source>
        <dbReference type="EMBL" id="CUS03452.2"/>
    </source>
</evidence>
<dbReference type="RefSeq" id="WP_095042947.1">
    <property type="nucleotide sequence ID" value="NZ_LN890655.1"/>
</dbReference>
<keyword evidence="1" id="KW-0472">Membrane</keyword>
<keyword evidence="3" id="KW-1185">Reference proteome</keyword>
<gene>
    <name evidence="2" type="ORF">CFX0092_A1574</name>
</gene>
<dbReference type="AlphaFoldDB" id="A0A160T1S2"/>
<feature type="transmembrane region" description="Helical" evidence="1">
    <location>
        <begin position="202"/>
        <end position="220"/>
    </location>
</feature>
<sequence>MILNRIFYTLARRWLLFMNLAVAVYVGLPMLAPVLLNAGLTGPATLLYRAYSPMCHQLASRSFFLFGEQIAYPRAIAGSSLRPIEDFMPGIPEFAAASADPAQWSSFLLPARAFRGNEQMGYKMALCQRDISIYASMVVGGLIYAVLRRRGPVRPMPFWLFVIVGLGPIALDGFSQLFSQLFIGLGLDTLAQLVPLRESSPLLRSLTGVILGLSIVWLLYPRLDDQFTATADDMGRRLAAGVVADGALPVDN</sequence>
<evidence type="ECO:0000256" key="1">
    <source>
        <dbReference type="SAM" id="Phobius"/>
    </source>
</evidence>
<protein>
    <recommendedName>
        <fullName evidence="4">DUF2085 domain-containing protein</fullName>
    </recommendedName>
</protein>
<dbReference type="InterPro" id="IPR019206">
    <property type="entry name" value="DUF2085_TM"/>
</dbReference>